<dbReference type="SUPFAM" id="SSF49879">
    <property type="entry name" value="SMAD/FHA domain"/>
    <property type="match status" value="1"/>
</dbReference>
<dbReference type="Proteomes" id="UP000028725">
    <property type="component" value="Unassembled WGS sequence"/>
</dbReference>
<gene>
    <name evidence="2" type="ORF">DB31_7188</name>
</gene>
<name>A0A085WJT8_9BACT</name>
<dbReference type="STRING" id="394096.DB31_7188"/>
<dbReference type="CDD" id="cd00060">
    <property type="entry name" value="FHA"/>
    <property type="match status" value="1"/>
</dbReference>
<dbReference type="RefSeq" id="WP_044188320.1">
    <property type="nucleotide sequence ID" value="NZ_JMCB01000006.1"/>
</dbReference>
<dbReference type="InterPro" id="IPR008984">
    <property type="entry name" value="SMAD_FHA_dom_sf"/>
</dbReference>
<reference evidence="2 3" key="1">
    <citation type="submission" date="2014-04" db="EMBL/GenBank/DDBJ databases">
        <title>Genome assembly of Hyalangium minutum DSM 14724.</title>
        <authorList>
            <person name="Sharma G."/>
            <person name="Subramanian S."/>
        </authorList>
    </citation>
    <scope>NUCLEOTIDE SEQUENCE [LARGE SCALE GENOMIC DNA]</scope>
    <source>
        <strain evidence="2 3">DSM 14724</strain>
    </source>
</reference>
<comment type="caution">
    <text evidence="2">The sequence shown here is derived from an EMBL/GenBank/DDBJ whole genome shotgun (WGS) entry which is preliminary data.</text>
</comment>
<organism evidence="2 3">
    <name type="scientific">Hyalangium minutum</name>
    <dbReference type="NCBI Taxonomy" id="394096"/>
    <lineage>
        <taxon>Bacteria</taxon>
        <taxon>Pseudomonadati</taxon>
        <taxon>Myxococcota</taxon>
        <taxon>Myxococcia</taxon>
        <taxon>Myxococcales</taxon>
        <taxon>Cystobacterineae</taxon>
        <taxon>Archangiaceae</taxon>
        <taxon>Hyalangium</taxon>
    </lineage>
</organism>
<dbReference type="Pfam" id="PF00498">
    <property type="entry name" value="FHA"/>
    <property type="match status" value="1"/>
</dbReference>
<dbReference type="Gene3D" id="2.60.200.20">
    <property type="match status" value="1"/>
</dbReference>
<keyword evidence="3" id="KW-1185">Reference proteome</keyword>
<dbReference type="SMART" id="SM00240">
    <property type="entry name" value="FHA"/>
    <property type="match status" value="1"/>
</dbReference>
<dbReference type="AlphaFoldDB" id="A0A085WJT8"/>
<dbReference type="OrthoDB" id="5381163at2"/>
<evidence type="ECO:0000259" key="1">
    <source>
        <dbReference type="PROSITE" id="PS50006"/>
    </source>
</evidence>
<sequence>MLNVRELRSLASRLTEAFFCNQIGPFVLVQKPPRPVVEQMAMRMGAQSTMAATGPSLEAMQLAVMLRFDELIVATLPPLRSVDSLSVGRLPSCDLVINDPSVSKEHARLSWHGQTDTSTIVDLGSMNGTQLNGHLLDAHKEYYVQDGDLVRFGDADFAYMLAESLWERLRR</sequence>
<protein>
    <submittedName>
        <fullName evidence="2">FHA domain protein</fullName>
    </submittedName>
</protein>
<dbReference type="PANTHER" id="PTHR23308">
    <property type="entry name" value="NUCLEAR INHIBITOR OF PROTEIN PHOSPHATASE-1"/>
    <property type="match status" value="1"/>
</dbReference>
<evidence type="ECO:0000313" key="3">
    <source>
        <dbReference type="Proteomes" id="UP000028725"/>
    </source>
</evidence>
<proteinExistence type="predicted"/>
<dbReference type="PROSITE" id="PS50006">
    <property type="entry name" value="FHA_DOMAIN"/>
    <property type="match status" value="1"/>
</dbReference>
<accession>A0A085WJT8</accession>
<dbReference type="InterPro" id="IPR000253">
    <property type="entry name" value="FHA_dom"/>
</dbReference>
<dbReference type="EMBL" id="JMCB01000006">
    <property type="protein sequence ID" value="KFE67951.1"/>
    <property type="molecule type" value="Genomic_DNA"/>
</dbReference>
<evidence type="ECO:0000313" key="2">
    <source>
        <dbReference type="EMBL" id="KFE67951.1"/>
    </source>
</evidence>
<dbReference type="InterPro" id="IPR050923">
    <property type="entry name" value="Cell_Proc_Reg/RNA_Proc"/>
</dbReference>
<feature type="domain" description="FHA" evidence="1">
    <location>
        <begin position="85"/>
        <end position="136"/>
    </location>
</feature>